<evidence type="ECO:0008006" key="4">
    <source>
        <dbReference type="Google" id="ProtNLM"/>
    </source>
</evidence>
<sequence>MSRTRYGACIITLMLGLQLGCSADIEGNRNHSVMETKTETETVEIDSNKQRASIPFTQHLYSKHSPDFTWEWSNTENLPKEVTDRYKEYENSAPGGYLVKETPTEYFICVSIGETESVTKGFEVKSLTLPAEHAAAEKPILKIEAVPASDQNPSDKEMPGKLFTRSLISVAKEDLPEGIHIHSMIMSLEE</sequence>
<dbReference type="RefSeq" id="WP_076112434.1">
    <property type="nucleotide sequence ID" value="NZ_MPTB01000026.1"/>
</dbReference>
<keyword evidence="3" id="KW-1185">Reference proteome</keyword>
<feature type="signal peptide" evidence="1">
    <location>
        <begin position="1"/>
        <end position="23"/>
    </location>
</feature>
<accession>A0ABX3H4N2</accession>
<comment type="caution">
    <text evidence="2">The sequence shown here is derived from an EMBL/GenBank/DDBJ whole genome shotgun (WGS) entry which is preliminary data.</text>
</comment>
<dbReference type="Proteomes" id="UP000187412">
    <property type="component" value="Unassembled WGS sequence"/>
</dbReference>
<evidence type="ECO:0000313" key="2">
    <source>
        <dbReference type="EMBL" id="OMD45369.1"/>
    </source>
</evidence>
<evidence type="ECO:0000256" key="1">
    <source>
        <dbReference type="SAM" id="SignalP"/>
    </source>
</evidence>
<gene>
    <name evidence="2" type="ORF">BSK56_19815</name>
</gene>
<proteinExistence type="predicted"/>
<protein>
    <recommendedName>
        <fullName evidence="4">Lipoprotein</fullName>
    </recommendedName>
</protein>
<keyword evidence="1" id="KW-0732">Signal</keyword>
<evidence type="ECO:0000313" key="3">
    <source>
        <dbReference type="Proteomes" id="UP000187412"/>
    </source>
</evidence>
<name>A0ABX3H4N2_PAEBO</name>
<organism evidence="2 3">
    <name type="scientific">Paenibacillus borealis</name>
    <dbReference type="NCBI Taxonomy" id="160799"/>
    <lineage>
        <taxon>Bacteria</taxon>
        <taxon>Bacillati</taxon>
        <taxon>Bacillota</taxon>
        <taxon>Bacilli</taxon>
        <taxon>Bacillales</taxon>
        <taxon>Paenibacillaceae</taxon>
        <taxon>Paenibacillus</taxon>
    </lineage>
</organism>
<feature type="chain" id="PRO_5046404295" description="Lipoprotein" evidence="1">
    <location>
        <begin position="24"/>
        <end position="190"/>
    </location>
</feature>
<reference evidence="2 3" key="1">
    <citation type="submission" date="2016-10" db="EMBL/GenBank/DDBJ databases">
        <title>Paenibacillus species isolates.</title>
        <authorList>
            <person name="Beno S.M."/>
        </authorList>
    </citation>
    <scope>NUCLEOTIDE SEQUENCE [LARGE SCALE GENOMIC DNA]</scope>
    <source>
        <strain evidence="2 3">FSL H7-0744</strain>
    </source>
</reference>
<dbReference type="EMBL" id="MPTB01000026">
    <property type="protein sequence ID" value="OMD45369.1"/>
    <property type="molecule type" value="Genomic_DNA"/>
</dbReference>